<evidence type="ECO:0000259" key="13">
    <source>
        <dbReference type="PROSITE" id="PS50893"/>
    </source>
</evidence>
<evidence type="ECO:0000313" key="15">
    <source>
        <dbReference type="EMBL" id="GGZ62227.1"/>
    </source>
</evidence>
<sequence length="704" mass="74278">MALIGGPGPMMGGPGPDGPMSKRQVTPGTTKRILPYARPYRLSIAFLLGIAALNAAITVATPVLFKYLIDNGIAVRNTEVVVWIAIAVAGLALAHSFVGFAEAWLSGRVGEGLIYDLRTKVFDHVQRQPLAFFTRAQTGALVSRLNNDVIGAQQAITALLSTVVSAGLTVLFVLIAMFYLSWTVSLVSLVLLPLFVLPGRVVGRRLQRVMRQHMGVNAEIGSLMNERFNVTGALLAKLYGRPDNETGLFARMAGRGRDLGVQTSVYMKMLPISMLLLGSLALATVYGLGGALVIRDAFQIGTLVALATLVTRLLTPVNQLSSAQADVMSALVSFDRLFEVLDLKPLIAEKPGAVPLPAIGADNGTAPAVEFSAVSFRYPKAADVSLASLESIALPTQERTGTEWTLRDLSFTVPAGKLTALVGPSGAGKTTITQLVPRLYDAVEGTVSIGGHDVRDLTLESLRTSIGMVTQDAHLFHTTIRGNLVYAKPEATEQELMEACRAAQIWQLIESLPDGLDTVVGDRGYRLSGGEKQRIAMARLLLKAPPIVVLDEATAHLDSESEAALQRALKTALAGRTSLVIAHRLSTIREADQILVIDRGRVQERGTHDELLAQDGLYAELHRTQFAGQGTPSANGDAPAPHRIPEHVGPHGAFPGGPPPGPYAGGPPPPGPYPGMPGPGFHPGGPGPGHGPGPGAFPGGPPPG</sequence>
<dbReference type="Pfam" id="PF00664">
    <property type="entry name" value="ABC_membrane"/>
    <property type="match status" value="1"/>
</dbReference>
<feature type="region of interest" description="Disordered" evidence="11">
    <location>
        <begin position="627"/>
        <end position="704"/>
    </location>
</feature>
<feature type="compositionally biased region" description="Pro residues" evidence="11">
    <location>
        <begin position="656"/>
        <end position="677"/>
    </location>
</feature>
<name>A0A918QN77_9ACTN</name>
<dbReference type="Proteomes" id="UP000630936">
    <property type="component" value="Unassembled WGS sequence"/>
</dbReference>
<evidence type="ECO:0000313" key="16">
    <source>
        <dbReference type="Proteomes" id="UP000630936"/>
    </source>
</evidence>
<comment type="subcellular location">
    <subcellularLocation>
        <location evidence="1">Cell inner membrane</location>
        <topology evidence="1">Multi-pass membrane protein</topology>
    </subcellularLocation>
</comment>
<evidence type="ECO:0000256" key="12">
    <source>
        <dbReference type="SAM" id="Phobius"/>
    </source>
</evidence>
<evidence type="ECO:0000256" key="3">
    <source>
        <dbReference type="ARBA" id="ARBA00022475"/>
    </source>
</evidence>
<gene>
    <name evidence="15" type="ORF">GCM10010387_64640</name>
</gene>
<feature type="transmembrane region" description="Helical" evidence="12">
    <location>
        <begin position="42"/>
        <end position="69"/>
    </location>
</feature>
<evidence type="ECO:0000256" key="10">
    <source>
        <dbReference type="ARBA" id="ARBA00023455"/>
    </source>
</evidence>
<dbReference type="GO" id="GO:0005524">
    <property type="term" value="F:ATP binding"/>
    <property type="evidence" value="ECO:0007669"/>
    <property type="project" value="UniProtKB-KW"/>
</dbReference>
<dbReference type="GO" id="GO:0005886">
    <property type="term" value="C:plasma membrane"/>
    <property type="evidence" value="ECO:0007669"/>
    <property type="project" value="UniProtKB-SubCell"/>
</dbReference>
<keyword evidence="4" id="KW-0997">Cell inner membrane</keyword>
<dbReference type="GO" id="GO:0016887">
    <property type="term" value="F:ATP hydrolysis activity"/>
    <property type="evidence" value="ECO:0007669"/>
    <property type="project" value="InterPro"/>
</dbReference>
<evidence type="ECO:0000256" key="7">
    <source>
        <dbReference type="ARBA" id="ARBA00022840"/>
    </source>
</evidence>
<feature type="region of interest" description="Disordered" evidence="11">
    <location>
        <begin position="1"/>
        <end position="26"/>
    </location>
</feature>
<reference evidence="15" key="1">
    <citation type="journal article" date="2014" name="Int. J. Syst. Evol. Microbiol.">
        <title>Complete genome sequence of Corynebacterium casei LMG S-19264T (=DSM 44701T), isolated from a smear-ripened cheese.</title>
        <authorList>
            <consortium name="US DOE Joint Genome Institute (JGI-PGF)"/>
            <person name="Walter F."/>
            <person name="Albersmeier A."/>
            <person name="Kalinowski J."/>
            <person name="Ruckert C."/>
        </authorList>
    </citation>
    <scope>NUCLEOTIDE SEQUENCE</scope>
    <source>
        <strain evidence="15">JCM 4988</strain>
    </source>
</reference>
<feature type="compositionally biased region" description="Gly residues" evidence="11">
    <location>
        <begin position="1"/>
        <end position="15"/>
    </location>
</feature>
<dbReference type="InterPro" id="IPR017871">
    <property type="entry name" value="ABC_transporter-like_CS"/>
</dbReference>
<keyword evidence="5 12" id="KW-0812">Transmembrane</keyword>
<feature type="domain" description="ABC transmembrane type-1" evidence="14">
    <location>
        <begin position="45"/>
        <end position="329"/>
    </location>
</feature>
<evidence type="ECO:0000256" key="11">
    <source>
        <dbReference type="SAM" id="MobiDB-lite"/>
    </source>
</evidence>
<dbReference type="EMBL" id="BMWG01000034">
    <property type="protein sequence ID" value="GGZ62227.1"/>
    <property type="molecule type" value="Genomic_DNA"/>
</dbReference>
<dbReference type="PANTHER" id="PTHR43394:SF1">
    <property type="entry name" value="ATP-BINDING CASSETTE SUB-FAMILY B MEMBER 10, MITOCHONDRIAL"/>
    <property type="match status" value="1"/>
</dbReference>
<evidence type="ECO:0000256" key="5">
    <source>
        <dbReference type="ARBA" id="ARBA00022692"/>
    </source>
</evidence>
<dbReference type="SUPFAM" id="SSF90123">
    <property type="entry name" value="ABC transporter transmembrane region"/>
    <property type="match status" value="1"/>
</dbReference>
<keyword evidence="2" id="KW-0813">Transport</keyword>
<dbReference type="PROSITE" id="PS50929">
    <property type="entry name" value="ABC_TM1F"/>
    <property type="match status" value="1"/>
</dbReference>
<evidence type="ECO:0000256" key="6">
    <source>
        <dbReference type="ARBA" id="ARBA00022741"/>
    </source>
</evidence>
<dbReference type="InterPro" id="IPR003439">
    <property type="entry name" value="ABC_transporter-like_ATP-bd"/>
</dbReference>
<dbReference type="GO" id="GO:0015421">
    <property type="term" value="F:ABC-type oligopeptide transporter activity"/>
    <property type="evidence" value="ECO:0007669"/>
    <property type="project" value="TreeGrafter"/>
</dbReference>
<dbReference type="InterPro" id="IPR027417">
    <property type="entry name" value="P-loop_NTPase"/>
</dbReference>
<dbReference type="FunFam" id="3.40.50.300:FF:000221">
    <property type="entry name" value="Multidrug ABC transporter ATP-binding protein"/>
    <property type="match status" value="1"/>
</dbReference>
<evidence type="ECO:0000256" key="4">
    <source>
        <dbReference type="ARBA" id="ARBA00022519"/>
    </source>
</evidence>
<dbReference type="Gene3D" id="1.20.1560.10">
    <property type="entry name" value="ABC transporter type 1, transmembrane domain"/>
    <property type="match status" value="1"/>
</dbReference>
<proteinExistence type="inferred from homology"/>
<dbReference type="Gene3D" id="3.40.50.300">
    <property type="entry name" value="P-loop containing nucleotide triphosphate hydrolases"/>
    <property type="match status" value="1"/>
</dbReference>
<evidence type="ECO:0000256" key="1">
    <source>
        <dbReference type="ARBA" id="ARBA00004429"/>
    </source>
</evidence>
<dbReference type="InterPro" id="IPR011527">
    <property type="entry name" value="ABC1_TM_dom"/>
</dbReference>
<dbReference type="PANTHER" id="PTHR43394">
    <property type="entry name" value="ATP-DEPENDENT PERMEASE MDL1, MITOCHONDRIAL"/>
    <property type="match status" value="1"/>
</dbReference>
<feature type="transmembrane region" description="Helical" evidence="12">
    <location>
        <begin position="186"/>
        <end position="203"/>
    </location>
</feature>
<accession>A0A918QN77</accession>
<feature type="transmembrane region" description="Helical" evidence="12">
    <location>
        <begin position="81"/>
        <end position="105"/>
    </location>
</feature>
<protein>
    <submittedName>
        <fullName evidence="15">ABC transporter</fullName>
    </submittedName>
</protein>
<dbReference type="InterPro" id="IPR039421">
    <property type="entry name" value="Type_1_exporter"/>
</dbReference>
<dbReference type="PROSITE" id="PS00211">
    <property type="entry name" value="ABC_TRANSPORTER_1"/>
    <property type="match status" value="1"/>
</dbReference>
<dbReference type="InterPro" id="IPR036640">
    <property type="entry name" value="ABC1_TM_sf"/>
</dbReference>
<keyword evidence="16" id="KW-1185">Reference proteome</keyword>
<feature type="transmembrane region" description="Helical" evidence="12">
    <location>
        <begin position="274"/>
        <end position="294"/>
    </location>
</feature>
<keyword evidence="3" id="KW-1003">Cell membrane</keyword>
<keyword evidence="8 12" id="KW-1133">Transmembrane helix</keyword>
<dbReference type="AlphaFoldDB" id="A0A918QN77"/>
<organism evidence="15 16">
    <name type="scientific">Streptomyces inusitatus</name>
    <dbReference type="NCBI Taxonomy" id="68221"/>
    <lineage>
        <taxon>Bacteria</taxon>
        <taxon>Bacillati</taxon>
        <taxon>Actinomycetota</taxon>
        <taxon>Actinomycetes</taxon>
        <taxon>Kitasatosporales</taxon>
        <taxon>Streptomycetaceae</taxon>
        <taxon>Streptomyces</taxon>
    </lineage>
</organism>
<dbReference type="PROSITE" id="PS50893">
    <property type="entry name" value="ABC_TRANSPORTER_2"/>
    <property type="match status" value="1"/>
</dbReference>
<evidence type="ECO:0000256" key="8">
    <source>
        <dbReference type="ARBA" id="ARBA00022989"/>
    </source>
</evidence>
<dbReference type="Pfam" id="PF00005">
    <property type="entry name" value="ABC_tran"/>
    <property type="match status" value="1"/>
</dbReference>
<keyword evidence="6" id="KW-0547">Nucleotide-binding</keyword>
<feature type="transmembrane region" description="Helical" evidence="12">
    <location>
        <begin position="155"/>
        <end position="180"/>
    </location>
</feature>
<dbReference type="CDD" id="cd18550">
    <property type="entry name" value="ABC_6TM_exporter_like"/>
    <property type="match status" value="1"/>
</dbReference>
<dbReference type="InterPro" id="IPR003593">
    <property type="entry name" value="AAA+_ATPase"/>
</dbReference>
<comment type="similarity">
    <text evidence="10">Belongs to the ABC transporter superfamily. Siderophore-Fe(3+) uptake transporter (SIUT) (TC 3.A.1.21) family.</text>
</comment>
<keyword evidence="9 12" id="KW-0472">Membrane</keyword>
<evidence type="ECO:0000256" key="2">
    <source>
        <dbReference type="ARBA" id="ARBA00022448"/>
    </source>
</evidence>
<evidence type="ECO:0000256" key="9">
    <source>
        <dbReference type="ARBA" id="ARBA00023136"/>
    </source>
</evidence>
<feature type="domain" description="ABC transporter" evidence="13">
    <location>
        <begin position="387"/>
        <end position="624"/>
    </location>
</feature>
<evidence type="ECO:0000259" key="14">
    <source>
        <dbReference type="PROSITE" id="PS50929"/>
    </source>
</evidence>
<keyword evidence="7" id="KW-0067">ATP-binding</keyword>
<comment type="caution">
    <text evidence="15">The sequence shown here is derived from an EMBL/GenBank/DDBJ whole genome shotgun (WGS) entry which is preliminary data.</text>
</comment>
<dbReference type="SUPFAM" id="SSF52540">
    <property type="entry name" value="P-loop containing nucleoside triphosphate hydrolases"/>
    <property type="match status" value="1"/>
</dbReference>
<dbReference type="SMART" id="SM00382">
    <property type="entry name" value="AAA"/>
    <property type="match status" value="1"/>
</dbReference>
<reference evidence="15" key="2">
    <citation type="submission" date="2020-09" db="EMBL/GenBank/DDBJ databases">
        <authorList>
            <person name="Sun Q."/>
            <person name="Ohkuma M."/>
        </authorList>
    </citation>
    <scope>NUCLEOTIDE SEQUENCE</scope>
    <source>
        <strain evidence="15">JCM 4988</strain>
    </source>
</reference>